<dbReference type="AlphaFoldDB" id="A0A5B7JNP4"/>
<keyword evidence="2" id="KW-1185">Reference proteome</keyword>
<dbReference type="Proteomes" id="UP000324222">
    <property type="component" value="Unassembled WGS sequence"/>
</dbReference>
<comment type="caution">
    <text evidence="1">The sequence shown here is derived from an EMBL/GenBank/DDBJ whole genome shotgun (WGS) entry which is preliminary data.</text>
</comment>
<gene>
    <name evidence="1" type="ORF">E2C01_095004</name>
</gene>
<evidence type="ECO:0000313" key="2">
    <source>
        <dbReference type="Proteomes" id="UP000324222"/>
    </source>
</evidence>
<proteinExistence type="predicted"/>
<protein>
    <submittedName>
        <fullName evidence="1">Uncharacterized protein</fullName>
    </submittedName>
</protein>
<sequence>MDEWVCVSRTQSGGLARYAPSAHGSPAVRCYCPRINTGLPSGPLHQPRYSCSKQSGAVTIFGHRAGPEADGGSLTPVDFISYQQKRSY</sequence>
<evidence type="ECO:0000313" key="1">
    <source>
        <dbReference type="EMBL" id="MPC99581.1"/>
    </source>
</evidence>
<organism evidence="1 2">
    <name type="scientific">Portunus trituberculatus</name>
    <name type="common">Swimming crab</name>
    <name type="synonym">Neptunus trituberculatus</name>
    <dbReference type="NCBI Taxonomy" id="210409"/>
    <lineage>
        <taxon>Eukaryota</taxon>
        <taxon>Metazoa</taxon>
        <taxon>Ecdysozoa</taxon>
        <taxon>Arthropoda</taxon>
        <taxon>Crustacea</taxon>
        <taxon>Multicrustacea</taxon>
        <taxon>Malacostraca</taxon>
        <taxon>Eumalacostraca</taxon>
        <taxon>Eucarida</taxon>
        <taxon>Decapoda</taxon>
        <taxon>Pleocyemata</taxon>
        <taxon>Brachyura</taxon>
        <taxon>Eubrachyura</taxon>
        <taxon>Portunoidea</taxon>
        <taxon>Portunidae</taxon>
        <taxon>Portuninae</taxon>
        <taxon>Portunus</taxon>
    </lineage>
</organism>
<reference evidence="1 2" key="1">
    <citation type="submission" date="2019-05" db="EMBL/GenBank/DDBJ databases">
        <title>Another draft genome of Portunus trituberculatus and its Hox gene families provides insights of decapod evolution.</title>
        <authorList>
            <person name="Jeong J.-H."/>
            <person name="Song I."/>
            <person name="Kim S."/>
            <person name="Choi T."/>
            <person name="Kim D."/>
            <person name="Ryu S."/>
            <person name="Kim W."/>
        </authorList>
    </citation>
    <scope>NUCLEOTIDE SEQUENCE [LARGE SCALE GENOMIC DNA]</scope>
    <source>
        <tissue evidence="1">Muscle</tissue>
    </source>
</reference>
<accession>A0A5B7JNP4</accession>
<dbReference type="EMBL" id="VSRR010118969">
    <property type="protein sequence ID" value="MPC99581.1"/>
    <property type="molecule type" value="Genomic_DNA"/>
</dbReference>
<name>A0A5B7JNP4_PORTR</name>